<name>A0A317VZL4_9EURO</name>
<dbReference type="OrthoDB" id="289038at2759"/>
<dbReference type="GeneID" id="37110562"/>
<feature type="region of interest" description="Disordered" evidence="7">
    <location>
        <begin position="455"/>
        <end position="494"/>
    </location>
</feature>
<dbReference type="SUPFAM" id="SSF54001">
    <property type="entry name" value="Cysteine proteinases"/>
    <property type="match status" value="1"/>
</dbReference>
<dbReference type="InterPro" id="IPR001394">
    <property type="entry name" value="Peptidase_C19_UCH"/>
</dbReference>
<dbReference type="InterPro" id="IPR038765">
    <property type="entry name" value="Papain-like_cys_pep_sf"/>
</dbReference>
<dbReference type="Pfam" id="PF00443">
    <property type="entry name" value="UCH"/>
    <property type="match status" value="1"/>
</dbReference>
<dbReference type="AlphaFoldDB" id="A0A317VZL4"/>
<dbReference type="PANTHER" id="PTHR24006:SF687">
    <property type="entry name" value="UBIQUITIN CARBOXYL-TERMINAL HYDROLASE 10"/>
    <property type="match status" value="1"/>
</dbReference>
<dbReference type="GO" id="GO:0004843">
    <property type="term" value="F:cysteine-type deubiquitinase activity"/>
    <property type="evidence" value="ECO:0007669"/>
    <property type="project" value="UniProtKB-EC"/>
</dbReference>
<dbReference type="PROSITE" id="PS50235">
    <property type="entry name" value="USP_3"/>
    <property type="match status" value="1"/>
</dbReference>
<evidence type="ECO:0000256" key="2">
    <source>
        <dbReference type="ARBA" id="ARBA00012759"/>
    </source>
</evidence>
<feature type="non-terminal residue" evidence="9">
    <location>
        <position position="1"/>
    </location>
</feature>
<feature type="region of interest" description="Disordered" evidence="7">
    <location>
        <begin position="337"/>
        <end position="382"/>
    </location>
</feature>
<dbReference type="EC" id="3.4.19.12" evidence="2"/>
<dbReference type="EMBL" id="MSFK01000024">
    <property type="protein sequence ID" value="PWY78407.1"/>
    <property type="molecule type" value="Genomic_DNA"/>
</dbReference>
<proteinExistence type="predicted"/>
<dbReference type="GO" id="GO:0006508">
    <property type="term" value="P:proteolysis"/>
    <property type="evidence" value="ECO:0007669"/>
    <property type="project" value="UniProtKB-KW"/>
</dbReference>
<accession>A0A317VZL4</accession>
<protein>
    <recommendedName>
        <fullName evidence="2">ubiquitinyl hydrolase 1</fullName>
        <ecNumber evidence="2">3.4.19.12</ecNumber>
    </recommendedName>
</protein>
<keyword evidence="4" id="KW-0833">Ubl conjugation pathway</keyword>
<evidence type="ECO:0000259" key="8">
    <source>
        <dbReference type="PROSITE" id="PS50235"/>
    </source>
</evidence>
<dbReference type="RefSeq" id="XP_025464716.1">
    <property type="nucleotide sequence ID" value="XM_025608419.1"/>
</dbReference>
<dbReference type="Proteomes" id="UP000246702">
    <property type="component" value="Unassembled WGS sequence"/>
</dbReference>
<dbReference type="PANTHER" id="PTHR24006">
    <property type="entry name" value="UBIQUITIN CARBOXYL-TERMINAL HYDROLASE"/>
    <property type="match status" value="1"/>
</dbReference>
<dbReference type="InterPro" id="IPR028889">
    <property type="entry name" value="USP"/>
</dbReference>
<dbReference type="CDD" id="cd02257">
    <property type="entry name" value="Peptidase_C19"/>
    <property type="match status" value="1"/>
</dbReference>
<evidence type="ECO:0000313" key="9">
    <source>
        <dbReference type="EMBL" id="PWY78407.1"/>
    </source>
</evidence>
<feature type="domain" description="USP" evidence="8">
    <location>
        <begin position="18"/>
        <end position="326"/>
    </location>
</feature>
<dbReference type="InterPro" id="IPR050164">
    <property type="entry name" value="Peptidase_C19"/>
</dbReference>
<dbReference type="STRING" id="1450535.A0A317VZL4"/>
<dbReference type="Gene3D" id="3.90.70.10">
    <property type="entry name" value="Cysteine proteinases"/>
    <property type="match status" value="1"/>
</dbReference>
<evidence type="ECO:0000256" key="3">
    <source>
        <dbReference type="ARBA" id="ARBA00022670"/>
    </source>
</evidence>
<evidence type="ECO:0000256" key="6">
    <source>
        <dbReference type="ARBA" id="ARBA00022807"/>
    </source>
</evidence>
<keyword evidence="5" id="KW-0378">Hydrolase</keyword>
<dbReference type="GO" id="GO:0016579">
    <property type="term" value="P:protein deubiquitination"/>
    <property type="evidence" value="ECO:0007669"/>
    <property type="project" value="InterPro"/>
</dbReference>
<dbReference type="GO" id="GO:0005829">
    <property type="term" value="C:cytosol"/>
    <property type="evidence" value="ECO:0007669"/>
    <property type="project" value="TreeGrafter"/>
</dbReference>
<keyword evidence="6" id="KW-0788">Thiol protease</keyword>
<evidence type="ECO:0000313" key="10">
    <source>
        <dbReference type="Proteomes" id="UP000246702"/>
    </source>
</evidence>
<comment type="caution">
    <text evidence="9">The sequence shown here is derived from an EMBL/GenBank/DDBJ whole genome shotgun (WGS) entry which is preliminary data.</text>
</comment>
<evidence type="ECO:0000256" key="5">
    <source>
        <dbReference type="ARBA" id="ARBA00022801"/>
    </source>
</evidence>
<dbReference type="GO" id="GO:0005634">
    <property type="term" value="C:nucleus"/>
    <property type="evidence" value="ECO:0007669"/>
    <property type="project" value="TreeGrafter"/>
</dbReference>
<sequence length="494" mass="56514">LTPAWAPIFINHCTREPRGFHNPKFLCYRNSAILLFLYSPLFLNWLERYNRTHVNCDSESKCLTCGLHELGLAYWSTDPIEDALVPVWERLRETSWNYVDEQDQQDVREFMDKLLEGLFSEIDEEGRHELNQIFKIEISNDRVCLKCYQAMPMQPDQRFFLAADFKPERSPGHDKIHKLLNTPSHSMINCGKCKKETKHLLCEKITYLPEIFFVQVNRAFISNGVLQRNNDPVKLADQLTIPPEMLDGMVNSAGGNHYELYGIIFHRSCVSYQGHYTCAVKRPKGDWAWVDDDKNRWVGLKTVHQVLHDEREDWRTSVYILAYRRLALDRPLELGRQPVANDDETGKSGPCHTPTGDSPRGSLSNLDKDSAKRSSPDDVRLDQTIRLTGRKLKWTVEEPVVIPEGCGPLIQIRRGRRVQYAELRLTLTCEATDEILTGKGRISLKPNTTRKIERTPSPAAVMDTRDIGTQTSPGTGLKKAGKPRGITKDKAASR</sequence>
<keyword evidence="3" id="KW-0645">Protease</keyword>
<evidence type="ECO:0000256" key="4">
    <source>
        <dbReference type="ARBA" id="ARBA00022786"/>
    </source>
</evidence>
<evidence type="ECO:0000256" key="7">
    <source>
        <dbReference type="SAM" id="MobiDB-lite"/>
    </source>
</evidence>
<keyword evidence="10" id="KW-1185">Reference proteome</keyword>
<evidence type="ECO:0000256" key="1">
    <source>
        <dbReference type="ARBA" id="ARBA00000707"/>
    </source>
</evidence>
<organism evidence="9 10">
    <name type="scientific">Aspergillus sclerotioniger CBS 115572</name>
    <dbReference type="NCBI Taxonomy" id="1450535"/>
    <lineage>
        <taxon>Eukaryota</taxon>
        <taxon>Fungi</taxon>
        <taxon>Dikarya</taxon>
        <taxon>Ascomycota</taxon>
        <taxon>Pezizomycotina</taxon>
        <taxon>Eurotiomycetes</taxon>
        <taxon>Eurotiomycetidae</taxon>
        <taxon>Eurotiales</taxon>
        <taxon>Aspergillaceae</taxon>
        <taxon>Aspergillus</taxon>
        <taxon>Aspergillus subgen. Circumdati</taxon>
    </lineage>
</organism>
<feature type="compositionally biased region" description="Basic and acidic residues" evidence="7">
    <location>
        <begin position="366"/>
        <end position="382"/>
    </location>
</feature>
<reference evidence="9 10" key="1">
    <citation type="submission" date="2016-12" db="EMBL/GenBank/DDBJ databases">
        <title>The genomes of Aspergillus section Nigri reveals drivers in fungal speciation.</title>
        <authorList>
            <consortium name="DOE Joint Genome Institute"/>
            <person name="Vesth T.C."/>
            <person name="Nybo J."/>
            <person name="Theobald S."/>
            <person name="Brandl J."/>
            <person name="Frisvad J.C."/>
            <person name="Nielsen K.F."/>
            <person name="Lyhne E.K."/>
            <person name="Kogle M.E."/>
            <person name="Kuo A."/>
            <person name="Riley R."/>
            <person name="Clum A."/>
            <person name="Nolan M."/>
            <person name="Lipzen A."/>
            <person name="Salamov A."/>
            <person name="Henrissat B."/>
            <person name="Wiebenga A."/>
            <person name="De Vries R.P."/>
            <person name="Grigoriev I.V."/>
            <person name="Mortensen U.H."/>
            <person name="Andersen M.R."/>
            <person name="Baker S.E."/>
        </authorList>
    </citation>
    <scope>NUCLEOTIDE SEQUENCE [LARGE SCALE GENOMIC DNA]</scope>
    <source>
        <strain evidence="9 10">CBS 115572</strain>
    </source>
</reference>
<comment type="catalytic activity">
    <reaction evidence="1">
        <text>Thiol-dependent hydrolysis of ester, thioester, amide, peptide and isopeptide bonds formed by the C-terminal Gly of ubiquitin (a 76-residue protein attached to proteins as an intracellular targeting signal).</text>
        <dbReference type="EC" id="3.4.19.12"/>
    </reaction>
</comment>
<gene>
    <name evidence="9" type="ORF">BO94DRAFT_472289</name>
</gene>